<keyword evidence="2" id="KW-1185">Reference proteome</keyword>
<reference evidence="1" key="1">
    <citation type="submission" date="2024-02" db="EMBL/GenBank/DDBJ databases">
        <title>Metagenome Assembled Genome of Zalaria obscura JY119.</title>
        <authorList>
            <person name="Vighnesh L."/>
            <person name="Jagadeeshwari U."/>
            <person name="Venkata Ramana C."/>
            <person name="Sasikala C."/>
        </authorList>
    </citation>
    <scope>NUCLEOTIDE SEQUENCE</scope>
    <source>
        <strain evidence="1">JY119</strain>
    </source>
</reference>
<evidence type="ECO:0000313" key="1">
    <source>
        <dbReference type="EMBL" id="KAK8217212.1"/>
    </source>
</evidence>
<gene>
    <name evidence="1" type="ORF">M8818_001464</name>
</gene>
<accession>A0ACC3SJU7</accession>
<proteinExistence type="predicted"/>
<comment type="caution">
    <text evidence="1">The sequence shown here is derived from an EMBL/GenBank/DDBJ whole genome shotgun (WGS) entry which is preliminary data.</text>
</comment>
<evidence type="ECO:0000313" key="2">
    <source>
        <dbReference type="Proteomes" id="UP001320706"/>
    </source>
</evidence>
<name>A0ACC3SJU7_9PEZI</name>
<dbReference type="Proteomes" id="UP001320706">
    <property type="component" value="Unassembled WGS sequence"/>
</dbReference>
<dbReference type="EMBL" id="JAMKPW020000006">
    <property type="protein sequence ID" value="KAK8217212.1"/>
    <property type="molecule type" value="Genomic_DNA"/>
</dbReference>
<sequence>MAAENHEGTGSPVRSKPRPSQHGAGCHLGRDGGFQDRSNQVANRLASVIASSICAAEHRPTCRIPVRPGRVRRQNADDSDGQSRSGLHVAFSTDPPLVLQKAAVHEGCTGGKRPHDKRYAGEVEGQTVG</sequence>
<organism evidence="1 2">
    <name type="scientific">Zalaria obscura</name>
    <dbReference type="NCBI Taxonomy" id="2024903"/>
    <lineage>
        <taxon>Eukaryota</taxon>
        <taxon>Fungi</taxon>
        <taxon>Dikarya</taxon>
        <taxon>Ascomycota</taxon>
        <taxon>Pezizomycotina</taxon>
        <taxon>Dothideomycetes</taxon>
        <taxon>Dothideomycetidae</taxon>
        <taxon>Dothideales</taxon>
        <taxon>Zalariaceae</taxon>
        <taxon>Zalaria</taxon>
    </lineage>
</organism>
<protein>
    <submittedName>
        <fullName evidence="1">Uncharacterized protein</fullName>
    </submittedName>
</protein>